<keyword evidence="3" id="KW-1185">Reference proteome</keyword>
<evidence type="ECO:0000313" key="2">
    <source>
        <dbReference type="EMBL" id="SFQ71957.1"/>
    </source>
</evidence>
<dbReference type="STRING" id="126156.SAMN05421670_3586"/>
<evidence type="ECO:0000256" key="1">
    <source>
        <dbReference type="SAM" id="Phobius"/>
    </source>
</evidence>
<dbReference type="OrthoDB" id="9779233at2"/>
<gene>
    <name evidence="2" type="ORF">SAMN05421670_3586</name>
</gene>
<name>A0A1I6ATZ6_9BACI</name>
<accession>A0A1I6ATZ6</accession>
<keyword evidence="1" id="KW-0472">Membrane</keyword>
<dbReference type="PANTHER" id="PTHR32251">
    <property type="entry name" value="3-OXO-5-ALPHA-STEROID 4-DEHYDROGENASE"/>
    <property type="match status" value="1"/>
</dbReference>
<dbReference type="Proteomes" id="UP000198734">
    <property type="component" value="Unassembled WGS sequence"/>
</dbReference>
<keyword evidence="1" id="KW-1133">Transmembrane helix</keyword>
<evidence type="ECO:0000313" key="3">
    <source>
        <dbReference type="Proteomes" id="UP000198734"/>
    </source>
</evidence>
<feature type="transmembrane region" description="Helical" evidence="1">
    <location>
        <begin position="102"/>
        <end position="125"/>
    </location>
</feature>
<proteinExistence type="predicted"/>
<dbReference type="AlphaFoldDB" id="A0A1I6ATZ6"/>
<feature type="transmembrane region" description="Helical" evidence="1">
    <location>
        <begin position="56"/>
        <end position="76"/>
    </location>
</feature>
<organism evidence="2 3">
    <name type="scientific">Psychrobacillus psychrotolerans</name>
    <dbReference type="NCBI Taxonomy" id="126156"/>
    <lineage>
        <taxon>Bacteria</taxon>
        <taxon>Bacillati</taxon>
        <taxon>Bacillota</taxon>
        <taxon>Bacilli</taxon>
        <taxon>Bacillales</taxon>
        <taxon>Bacillaceae</taxon>
        <taxon>Psychrobacillus</taxon>
    </lineage>
</organism>
<protein>
    <submittedName>
        <fullName evidence="2">Steroid 5-alpha reductase family enzyme</fullName>
    </submittedName>
</protein>
<feature type="transmembrane region" description="Helical" evidence="1">
    <location>
        <begin position="6"/>
        <end position="22"/>
    </location>
</feature>
<dbReference type="Gene3D" id="1.20.120.1630">
    <property type="match status" value="1"/>
</dbReference>
<sequence length="258" mass="30190">MNIYIEILLVLLAFFFVVFLIGQVKKNNGLVDIAWGLGFVIVGVYSFFVSEFQSERAAVVTILVALWGLRLAYYLFRRNWSKDEDYRYVNMRKRWGTTKSKYVKMFLNVYLLQLILLFIIAQPIITVNKSSEMGLGWLDYIGIAIWIIGYIFEVVGDSQLKAFISKPENKGRLMKYGLWKYTRHPNYFGEATMWWGIFIISLSVPNGWVGFYSPLIITLLLLFVSGVPLLEKKYKKHPEWAEYERTTSKFIPMYSKQV</sequence>
<dbReference type="GO" id="GO:0016020">
    <property type="term" value="C:membrane"/>
    <property type="evidence" value="ECO:0007669"/>
    <property type="project" value="TreeGrafter"/>
</dbReference>
<feature type="transmembrane region" description="Helical" evidence="1">
    <location>
        <begin position="187"/>
        <end position="205"/>
    </location>
</feature>
<dbReference type="EMBL" id="FOXU01000009">
    <property type="protein sequence ID" value="SFQ71957.1"/>
    <property type="molecule type" value="Genomic_DNA"/>
</dbReference>
<dbReference type="Pfam" id="PF06966">
    <property type="entry name" value="DUF1295"/>
    <property type="match status" value="1"/>
</dbReference>
<dbReference type="PANTHER" id="PTHR32251:SF17">
    <property type="entry name" value="STEROID 5-ALPHA REDUCTASE C-TERMINAL DOMAIN-CONTAINING PROTEIN"/>
    <property type="match status" value="1"/>
</dbReference>
<dbReference type="PROSITE" id="PS50244">
    <property type="entry name" value="S5A_REDUCTASE"/>
    <property type="match status" value="1"/>
</dbReference>
<feature type="transmembrane region" description="Helical" evidence="1">
    <location>
        <begin position="211"/>
        <end position="230"/>
    </location>
</feature>
<reference evidence="3" key="1">
    <citation type="submission" date="2016-10" db="EMBL/GenBank/DDBJ databases">
        <authorList>
            <person name="Varghese N."/>
            <person name="Submissions S."/>
        </authorList>
    </citation>
    <scope>NUCLEOTIDE SEQUENCE [LARGE SCALE GENOMIC DNA]</scope>
    <source>
        <strain evidence="3">DSM 11706</strain>
    </source>
</reference>
<keyword evidence="1" id="KW-0812">Transmembrane</keyword>
<dbReference type="InterPro" id="IPR010721">
    <property type="entry name" value="UstE-like"/>
</dbReference>
<feature type="transmembrane region" description="Helical" evidence="1">
    <location>
        <begin position="29"/>
        <end position="50"/>
    </location>
</feature>
<dbReference type="RefSeq" id="WP_093538230.1">
    <property type="nucleotide sequence ID" value="NZ_FOXU01000009.1"/>
</dbReference>
<feature type="transmembrane region" description="Helical" evidence="1">
    <location>
        <begin position="137"/>
        <end position="156"/>
    </location>
</feature>